<reference evidence="2 3" key="1">
    <citation type="journal article" date="2021" name="Plant Biotechnol. J.">
        <title>Multi-omics assisted identification of the key and species-specific regulatory components of drought-tolerant mechanisms in Gossypium stocksii.</title>
        <authorList>
            <person name="Yu D."/>
            <person name="Ke L."/>
            <person name="Zhang D."/>
            <person name="Wu Y."/>
            <person name="Sun Y."/>
            <person name="Mei J."/>
            <person name="Sun J."/>
            <person name="Sun Y."/>
        </authorList>
    </citation>
    <scope>NUCLEOTIDE SEQUENCE [LARGE SCALE GENOMIC DNA]</scope>
    <source>
        <strain evidence="3">cv. E1</strain>
        <tissue evidence="2">Leaf</tissue>
    </source>
</reference>
<accession>A0A9D3U8X5</accession>
<evidence type="ECO:0000313" key="2">
    <source>
        <dbReference type="EMBL" id="KAH1032024.1"/>
    </source>
</evidence>
<proteinExistence type="predicted"/>
<dbReference type="InterPro" id="IPR045478">
    <property type="entry name" value="Exportin-5_C"/>
</dbReference>
<dbReference type="GO" id="GO:0005049">
    <property type="term" value="F:nuclear export signal receptor activity"/>
    <property type="evidence" value="ECO:0007669"/>
    <property type="project" value="InterPro"/>
</dbReference>
<evidence type="ECO:0000259" key="1">
    <source>
        <dbReference type="Pfam" id="PF19273"/>
    </source>
</evidence>
<dbReference type="InterPro" id="IPR011989">
    <property type="entry name" value="ARM-like"/>
</dbReference>
<sequence>MSLPGVVQKFTFEGLLRELLSLNWTEPALVEVLGRYLEAMGPFLKYFPDAVASVINKLFELLNSLPFIVKDPSTSSAGHARLQICTSFIRKAKAADKSILPHMKVLLI</sequence>
<dbReference type="InterPro" id="IPR045065">
    <property type="entry name" value="XPO1/5"/>
</dbReference>
<dbReference type="Proteomes" id="UP000828251">
    <property type="component" value="Unassembled WGS sequence"/>
</dbReference>
<dbReference type="PANTHER" id="PTHR11223">
    <property type="entry name" value="EXPORTIN 1/5"/>
    <property type="match status" value="1"/>
</dbReference>
<dbReference type="GO" id="GO:0003723">
    <property type="term" value="F:RNA binding"/>
    <property type="evidence" value="ECO:0007669"/>
    <property type="project" value="TreeGrafter"/>
</dbReference>
<dbReference type="GO" id="GO:0005634">
    <property type="term" value="C:nucleus"/>
    <property type="evidence" value="ECO:0007669"/>
    <property type="project" value="TreeGrafter"/>
</dbReference>
<organism evidence="2 3">
    <name type="scientific">Gossypium stocksii</name>
    <dbReference type="NCBI Taxonomy" id="47602"/>
    <lineage>
        <taxon>Eukaryota</taxon>
        <taxon>Viridiplantae</taxon>
        <taxon>Streptophyta</taxon>
        <taxon>Embryophyta</taxon>
        <taxon>Tracheophyta</taxon>
        <taxon>Spermatophyta</taxon>
        <taxon>Magnoliopsida</taxon>
        <taxon>eudicotyledons</taxon>
        <taxon>Gunneridae</taxon>
        <taxon>Pentapetalae</taxon>
        <taxon>rosids</taxon>
        <taxon>malvids</taxon>
        <taxon>Malvales</taxon>
        <taxon>Malvaceae</taxon>
        <taxon>Malvoideae</taxon>
        <taxon>Gossypium</taxon>
    </lineage>
</organism>
<evidence type="ECO:0000313" key="3">
    <source>
        <dbReference type="Proteomes" id="UP000828251"/>
    </source>
</evidence>
<comment type="caution">
    <text evidence="2">The sequence shown here is derived from an EMBL/GenBank/DDBJ whole genome shotgun (WGS) entry which is preliminary data.</text>
</comment>
<protein>
    <recommendedName>
        <fullName evidence="1">Exportin-5 C-terminal domain-containing protein</fullName>
    </recommendedName>
</protein>
<dbReference type="Pfam" id="PF19273">
    <property type="entry name" value="Exportin-5"/>
    <property type="match status" value="1"/>
</dbReference>
<name>A0A9D3U8X5_9ROSI</name>
<gene>
    <name evidence="2" type="ORF">J1N35_044198</name>
</gene>
<dbReference type="Gene3D" id="1.25.10.10">
    <property type="entry name" value="Leucine-rich Repeat Variant"/>
    <property type="match status" value="1"/>
</dbReference>
<keyword evidence="3" id="KW-1185">Reference proteome</keyword>
<dbReference type="EMBL" id="JAIQCV010000013">
    <property type="protein sequence ID" value="KAH1032024.1"/>
    <property type="molecule type" value="Genomic_DNA"/>
</dbReference>
<dbReference type="GO" id="GO:0005737">
    <property type="term" value="C:cytoplasm"/>
    <property type="evidence" value="ECO:0007669"/>
    <property type="project" value="TreeGrafter"/>
</dbReference>
<dbReference type="OrthoDB" id="2215036at2759"/>
<feature type="domain" description="Exportin-5 C-terminal" evidence="1">
    <location>
        <begin position="12"/>
        <end position="106"/>
    </location>
</feature>
<dbReference type="GO" id="GO:0006405">
    <property type="term" value="P:RNA export from nucleus"/>
    <property type="evidence" value="ECO:0007669"/>
    <property type="project" value="TreeGrafter"/>
</dbReference>
<dbReference type="AlphaFoldDB" id="A0A9D3U8X5"/>
<dbReference type="GO" id="GO:0042565">
    <property type="term" value="C:RNA nuclear export complex"/>
    <property type="evidence" value="ECO:0007669"/>
    <property type="project" value="TreeGrafter"/>
</dbReference>
<dbReference type="GO" id="GO:0006611">
    <property type="term" value="P:protein export from nucleus"/>
    <property type="evidence" value="ECO:0007669"/>
    <property type="project" value="InterPro"/>
</dbReference>
<dbReference type="PANTHER" id="PTHR11223:SF3">
    <property type="entry name" value="EXPORTIN-5"/>
    <property type="match status" value="1"/>
</dbReference>